<dbReference type="InterPro" id="IPR044399">
    <property type="entry name" value="Mb-like_M"/>
</dbReference>
<dbReference type="PANTHER" id="PTHR47768">
    <property type="entry name" value="GLOBIN RELATED-RELATED"/>
    <property type="match status" value="1"/>
</dbReference>
<dbReference type="EMBL" id="JBGFUD010014428">
    <property type="protein sequence ID" value="MFH4983926.1"/>
    <property type="molecule type" value="Genomic_DNA"/>
</dbReference>
<organism evidence="2 3">
    <name type="scientific">Gnathostoma spinigerum</name>
    <dbReference type="NCBI Taxonomy" id="75299"/>
    <lineage>
        <taxon>Eukaryota</taxon>
        <taxon>Metazoa</taxon>
        <taxon>Ecdysozoa</taxon>
        <taxon>Nematoda</taxon>
        <taxon>Chromadorea</taxon>
        <taxon>Rhabditida</taxon>
        <taxon>Spirurina</taxon>
        <taxon>Gnathostomatomorpha</taxon>
        <taxon>Gnathostomatoidea</taxon>
        <taxon>Gnathostomatidae</taxon>
        <taxon>Gnathostoma</taxon>
    </lineage>
</organism>
<dbReference type="InterPro" id="IPR053341">
    <property type="entry name" value="Oxidative_stress_globin-like"/>
</dbReference>
<evidence type="ECO:0000313" key="3">
    <source>
        <dbReference type="Proteomes" id="UP001608902"/>
    </source>
</evidence>
<protein>
    <submittedName>
        <fullName evidence="2">Uncharacterized protein</fullName>
    </submittedName>
</protein>
<dbReference type="AlphaFoldDB" id="A0ABD6EX51"/>
<dbReference type="CDD" id="cd01040">
    <property type="entry name" value="Mb-like"/>
    <property type="match status" value="1"/>
</dbReference>
<name>A0ABD6EX51_9BILA</name>
<keyword evidence="3" id="KW-1185">Reference proteome</keyword>
<dbReference type="InterPro" id="IPR012292">
    <property type="entry name" value="Globin/Proto"/>
</dbReference>
<reference evidence="2 3" key="1">
    <citation type="submission" date="2024-08" db="EMBL/GenBank/DDBJ databases">
        <title>Gnathostoma spinigerum genome.</title>
        <authorList>
            <person name="Gonzalez-Bertolin B."/>
            <person name="Monzon S."/>
            <person name="Zaballos A."/>
            <person name="Jimenez P."/>
            <person name="Dekumyoy P."/>
            <person name="Varona S."/>
            <person name="Cuesta I."/>
            <person name="Sumanam S."/>
            <person name="Adisakwattana P."/>
            <person name="Gasser R.B."/>
            <person name="Hernandez-Gonzalez A."/>
            <person name="Young N.D."/>
            <person name="Perteguer M.J."/>
        </authorList>
    </citation>
    <scope>NUCLEOTIDE SEQUENCE [LARGE SCALE GENOMIC DNA]</scope>
    <source>
        <strain evidence="2">AL3</strain>
        <tissue evidence="2">Liver</tissue>
    </source>
</reference>
<dbReference type="SUPFAM" id="SSF46458">
    <property type="entry name" value="Globin-like"/>
    <property type="match status" value="1"/>
</dbReference>
<accession>A0ABD6EX51</accession>
<sequence length="130" mass="15209">MIVFQVLESGIWHLDALENFDPILFNLGRRHGKLESSVGFHSSYWSVFLECTIHHIRKCLEYTRLEQWSLSDLDDVITLWRHLVGGICQRIEEGYLIDLANRSYTRDENKPVKKLHTEGPISDTRETPKV</sequence>
<dbReference type="InterPro" id="IPR009050">
    <property type="entry name" value="Globin-like_sf"/>
</dbReference>
<gene>
    <name evidence="2" type="ORF">AB6A40_010635</name>
</gene>
<evidence type="ECO:0000256" key="1">
    <source>
        <dbReference type="SAM" id="MobiDB-lite"/>
    </source>
</evidence>
<dbReference type="Proteomes" id="UP001608902">
    <property type="component" value="Unassembled WGS sequence"/>
</dbReference>
<proteinExistence type="predicted"/>
<evidence type="ECO:0000313" key="2">
    <source>
        <dbReference type="EMBL" id="MFH4983926.1"/>
    </source>
</evidence>
<comment type="caution">
    <text evidence="2">The sequence shown here is derived from an EMBL/GenBank/DDBJ whole genome shotgun (WGS) entry which is preliminary data.</text>
</comment>
<dbReference type="Gene3D" id="1.10.490.10">
    <property type="entry name" value="Globins"/>
    <property type="match status" value="1"/>
</dbReference>
<dbReference type="PANTHER" id="PTHR47768:SF2">
    <property type="entry name" value="GLOBIN-RELATED"/>
    <property type="match status" value="1"/>
</dbReference>
<feature type="region of interest" description="Disordered" evidence="1">
    <location>
        <begin position="109"/>
        <end position="130"/>
    </location>
</feature>